<dbReference type="AlphaFoldDB" id="A0A6M0RMB0"/>
<dbReference type="InterPro" id="IPR027417">
    <property type="entry name" value="P-loop_NTPase"/>
</dbReference>
<gene>
    <name evidence="3" type="ORF">DXZ20_14305</name>
</gene>
<dbReference type="Pfam" id="PF14516">
    <property type="entry name" value="AAA_35"/>
    <property type="match status" value="1"/>
</dbReference>
<dbReference type="EMBL" id="QXHD01000004">
    <property type="protein sequence ID" value="NEZ56831.1"/>
    <property type="molecule type" value="Genomic_DNA"/>
</dbReference>
<feature type="domain" description="CHAT" evidence="2">
    <location>
        <begin position="8"/>
        <end position="152"/>
    </location>
</feature>
<feature type="region of interest" description="Disordered" evidence="1">
    <location>
        <begin position="190"/>
        <end position="224"/>
    </location>
</feature>
<name>A0A6M0RMB0_9CYAN</name>
<dbReference type="RefSeq" id="WP_163698822.1">
    <property type="nucleotide sequence ID" value="NZ_QXHD01000004.1"/>
</dbReference>
<keyword evidence="4" id="KW-1185">Reference proteome</keyword>
<comment type="caution">
    <text evidence="3">The sequence shown here is derived from an EMBL/GenBank/DDBJ whole genome shotgun (WGS) entry which is preliminary data.</text>
</comment>
<evidence type="ECO:0000259" key="2">
    <source>
        <dbReference type="Pfam" id="PF12770"/>
    </source>
</evidence>
<dbReference type="Pfam" id="PF12770">
    <property type="entry name" value="CHAT"/>
    <property type="match status" value="1"/>
</dbReference>
<evidence type="ECO:0000313" key="3">
    <source>
        <dbReference type="EMBL" id="NEZ56831.1"/>
    </source>
</evidence>
<dbReference type="InterPro" id="IPR024983">
    <property type="entry name" value="CHAT_dom"/>
</dbReference>
<organism evidence="3 4">
    <name type="scientific">Adonisia turfae CCMR0081</name>
    <dbReference type="NCBI Taxonomy" id="2292702"/>
    <lineage>
        <taxon>Bacteria</taxon>
        <taxon>Bacillati</taxon>
        <taxon>Cyanobacteriota</taxon>
        <taxon>Adonisia</taxon>
        <taxon>Adonisia turfae</taxon>
    </lineage>
</organism>
<dbReference type="Proteomes" id="UP000481033">
    <property type="component" value="Unassembled WGS sequence"/>
</dbReference>
<dbReference type="Gene3D" id="3.40.50.300">
    <property type="entry name" value="P-loop containing nucleotide triphosphate hydrolases"/>
    <property type="match status" value="1"/>
</dbReference>
<sequence>MAAKTILILTANPSDTSRLRLDEEVREIQAGLNLSAERDSFNVVSQWATRPDDLRRALLKYQPQIVHFSGHGAGAAGLLLESDTGETKPVSSIALSRLFRLFTRIECVLFNACYSQHQAEAVVEHVDYVVGMTNAMGDRAAIEFAVGFYDALGYGHPVPFAYEVGLSAIALEGIDEVSTPILKIRKGLTEKLDKSPEPQTSKTKNKAKPELEPETKQRSVAKTAKPITLEEPEGLVPLDSPFYIERLPIETDCYETVVRPGSLIRIKAPRQLGKTSLLVRSMAHARAHGFETVRLSFQTSDNETLNDLDEFLQWFCCSVTEELDLEDRLADYWKGARGIVRRCQRYFERYLLKELEQPLVLGLDEVDQVFEHPEIATDFFGMLRVWHEEGKTNPIWRKLNLVIVHSKEVYVPLSINRSPFNVGLPLELRQLNADEIETLIARHQLSLSAHQKQQLVELVGGHPYLMRAALYQLARGRMSLTQLMEEAPTEGGLYSDHLRRHLLNLEADSALLRAFKQVIPSYQPVQIGSTEAFKLHSMGLVKYDGNAVVPLCGLYRQYFQSRL</sequence>
<reference evidence="3 4" key="1">
    <citation type="journal article" date="2020" name="Microb. Ecol.">
        <title>Ecogenomics of the Marine Benthic Filamentous Cyanobacterium Adonisia.</title>
        <authorList>
            <person name="Walter J.M."/>
            <person name="Coutinho F.H."/>
            <person name="Leomil L."/>
            <person name="Hargreaves P.I."/>
            <person name="Campeao M.E."/>
            <person name="Vieira V.V."/>
            <person name="Silva B.S."/>
            <person name="Fistarol G.O."/>
            <person name="Salomon P.S."/>
            <person name="Sawabe T."/>
            <person name="Mino S."/>
            <person name="Hosokawa M."/>
            <person name="Miyashita H."/>
            <person name="Maruyama F."/>
            <person name="van Verk M.C."/>
            <person name="Dutilh B.E."/>
            <person name="Thompson C.C."/>
            <person name="Thompson F.L."/>
        </authorList>
    </citation>
    <scope>NUCLEOTIDE SEQUENCE [LARGE SCALE GENOMIC DNA]</scope>
    <source>
        <strain evidence="3 4">CCMR0081</strain>
    </source>
</reference>
<accession>A0A6M0RMB0</accession>
<evidence type="ECO:0000313" key="4">
    <source>
        <dbReference type="Proteomes" id="UP000481033"/>
    </source>
</evidence>
<feature type="compositionally biased region" description="Basic and acidic residues" evidence="1">
    <location>
        <begin position="207"/>
        <end position="217"/>
    </location>
</feature>
<proteinExistence type="predicted"/>
<dbReference type="SUPFAM" id="SSF52540">
    <property type="entry name" value="P-loop containing nucleoside triphosphate hydrolases"/>
    <property type="match status" value="1"/>
</dbReference>
<evidence type="ECO:0000256" key="1">
    <source>
        <dbReference type="SAM" id="MobiDB-lite"/>
    </source>
</evidence>
<protein>
    <submittedName>
        <fullName evidence="3">Adenylate cyclase</fullName>
    </submittedName>
</protein>